<evidence type="ECO:0000256" key="16">
    <source>
        <dbReference type="ARBA" id="ARBA00047493"/>
    </source>
</evidence>
<evidence type="ECO:0000256" key="6">
    <source>
        <dbReference type="ARBA" id="ARBA00022490"/>
    </source>
</evidence>
<evidence type="ECO:0000256" key="18">
    <source>
        <dbReference type="PIRSR" id="PIRSR038895-1"/>
    </source>
</evidence>
<organism evidence="20 21">
    <name type="scientific">Podila minutissima</name>
    <dbReference type="NCBI Taxonomy" id="64525"/>
    <lineage>
        <taxon>Eukaryota</taxon>
        <taxon>Fungi</taxon>
        <taxon>Fungi incertae sedis</taxon>
        <taxon>Mucoromycota</taxon>
        <taxon>Mortierellomycotina</taxon>
        <taxon>Mortierellomycetes</taxon>
        <taxon>Mortierellales</taxon>
        <taxon>Mortierellaceae</taxon>
        <taxon>Podila</taxon>
    </lineage>
</organism>
<dbReference type="PROSITE" id="PS01012">
    <property type="entry name" value="FOLYLPOLYGLU_SYNT_2"/>
    <property type="match status" value="1"/>
</dbReference>
<keyword evidence="14" id="KW-0496">Mitochondrion</keyword>
<evidence type="ECO:0000256" key="13">
    <source>
        <dbReference type="ARBA" id="ARBA00022842"/>
    </source>
</evidence>
<feature type="binding site" evidence="19">
    <location>
        <position position="160"/>
    </location>
    <ligand>
        <name>Mg(2+)</name>
        <dbReference type="ChEBI" id="CHEBI:18420"/>
        <label>1</label>
    </ligand>
</feature>
<evidence type="ECO:0000256" key="4">
    <source>
        <dbReference type="ARBA" id="ARBA00005150"/>
    </source>
</evidence>
<feature type="binding site" evidence="18">
    <location>
        <position position="304"/>
    </location>
    <ligand>
        <name>ATP</name>
        <dbReference type="ChEBI" id="CHEBI:30616"/>
    </ligand>
</feature>
<evidence type="ECO:0000256" key="14">
    <source>
        <dbReference type="ARBA" id="ARBA00023128"/>
    </source>
</evidence>
<comment type="catalytic activity">
    <reaction evidence="16 17">
        <text>(6S)-5,6,7,8-tetrahydrofolyl-(gamma-L-Glu)(n) + L-glutamate + ATP = (6S)-5,6,7,8-tetrahydrofolyl-(gamma-L-Glu)(n+1) + ADP + phosphate + H(+)</text>
        <dbReference type="Rhea" id="RHEA:10580"/>
        <dbReference type="Rhea" id="RHEA-COMP:14738"/>
        <dbReference type="Rhea" id="RHEA-COMP:14740"/>
        <dbReference type="ChEBI" id="CHEBI:15378"/>
        <dbReference type="ChEBI" id="CHEBI:29985"/>
        <dbReference type="ChEBI" id="CHEBI:30616"/>
        <dbReference type="ChEBI" id="CHEBI:43474"/>
        <dbReference type="ChEBI" id="CHEBI:141005"/>
        <dbReference type="ChEBI" id="CHEBI:456216"/>
        <dbReference type="EC" id="6.3.2.17"/>
    </reaction>
</comment>
<dbReference type="PIRSF" id="PIRSF038895">
    <property type="entry name" value="FPGS"/>
    <property type="match status" value="1"/>
</dbReference>
<evidence type="ECO:0000256" key="11">
    <source>
        <dbReference type="ARBA" id="ARBA00022792"/>
    </source>
</evidence>
<dbReference type="Proteomes" id="UP000696485">
    <property type="component" value="Unassembled WGS sequence"/>
</dbReference>
<dbReference type="GO" id="GO:0005759">
    <property type="term" value="C:mitochondrial matrix"/>
    <property type="evidence" value="ECO:0007669"/>
    <property type="project" value="UniProtKB-SubCell"/>
</dbReference>
<accession>A0A9P5SHZ9</accession>
<dbReference type="PANTHER" id="PTHR11136:SF5">
    <property type="entry name" value="FOLYLPOLYGLUTAMATE SYNTHASE, MITOCHONDRIAL"/>
    <property type="match status" value="1"/>
</dbReference>
<dbReference type="GO" id="GO:0046872">
    <property type="term" value="F:metal ion binding"/>
    <property type="evidence" value="ECO:0007669"/>
    <property type="project" value="UniProtKB-KW"/>
</dbReference>
<evidence type="ECO:0000256" key="2">
    <source>
        <dbReference type="ARBA" id="ARBA00004305"/>
    </source>
</evidence>
<dbReference type="GO" id="GO:0005743">
    <property type="term" value="C:mitochondrial inner membrane"/>
    <property type="evidence" value="ECO:0007669"/>
    <property type="project" value="UniProtKB-SubCell"/>
</dbReference>
<keyword evidence="12 18" id="KW-0067">ATP-binding</keyword>
<evidence type="ECO:0000256" key="10">
    <source>
        <dbReference type="ARBA" id="ARBA00022741"/>
    </source>
</evidence>
<dbReference type="InterPro" id="IPR023600">
    <property type="entry name" value="Folylpolyglutamate_synth_euk"/>
</dbReference>
<dbReference type="EMBL" id="JAAAUY010000742">
    <property type="protein sequence ID" value="KAF9326734.1"/>
    <property type="molecule type" value="Genomic_DNA"/>
</dbReference>
<evidence type="ECO:0000256" key="19">
    <source>
        <dbReference type="PIRSR" id="PIRSR038895-2"/>
    </source>
</evidence>
<keyword evidence="15" id="KW-0472">Membrane</keyword>
<protein>
    <recommendedName>
        <fullName evidence="17">Folylpolyglutamate synthase</fullName>
        <ecNumber evidence="17">6.3.2.17</ecNumber>
    </recommendedName>
    <alternativeName>
        <fullName evidence="17">Folylpoly-gamma-glutamate synthetase</fullName>
    </alternativeName>
    <alternativeName>
        <fullName evidence="17">Tetrahydrofolylpolyglutamate synthase</fullName>
    </alternativeName>
</protein>
<sequence length="474" mass="51464">MPRSYADAVDKLNGLQTNFAVLEAVRKTGGSANKDAIPEMVDFVRRSGYEPSDFDDLNMIHVTGTKGKGSTCALAESILRNYNGKIKTGLYTSPHLMEVRERIRINGAPISQDLFAKYFFEVWDRLDSTGDKSKPGYFRFLTVLAFHVFKQEKVDVAILEVGVGGAYDSTNIIHKPIVCGVAALGIDHVSVLGSTLGEIAWNKGGIFKAGVPAVTSQQPKEGLDMLESRAKELRADSLRVVQPFTSSQLGDVTVGLAGRHQVANAALATALCRTWVEKVLGEKVDGDVPQEFVKGIASARWPGRGQIMVRNNRPKITWFFDGAHTAESIQVCADWFKDASNQNGKKILVFNCTGPRDGDTLLGPLAKIQSMVQFDRAIFTPAITFASNTYKGDLVNNNAPMDLELKTQKTLAACWSKQVAIAGGGEAATTILPSIEHSINWIDEYTKSEDIQVLVTGSLHLVGGVQSVLGCEVI</sequence>
<dbReference type="InterPro" id="IPR001645">
    <property type="entry name" value="Folylpolyglutamate_synth"/>
</dbReference>
<dbReference type="NCBIfam" id="TIGR01499">
    <property type="entry name" value="folC"/>
    <property type="match status" value="1"/>
</dbReference>
<dbReference type="AlphaFoldDB" id="A0A9P5SHZ9"/>
<gene>
    <name evidence="20" type="primary">MET7</name>
    <name evidence="20" type="ORF">BG006_009876</name>
</gene>
<dbReference type="GO" id="GO:0006730">
    <property type="term" value="P:one-carbon metabolic process"/>
    <property type="evidence" value="ECO:0007669"/>
    <property type="project" value="UniProtKB-KW"/>
</dbReference>
<dbReference type="FunFam" id="3.40.1190.10:FF:000009">
    <property type="entry name" value="Folylpolyglutamate synthase"/>
    <property type="match status" value="1"/>
</dbReference>
<evidence type="ECO:0000313" key="21">
    <source>
        <dbReference type="Proteomes" id="UP000696485"/>
    </source>
</evidence>
<keyword evidence="11" id="KW-0999">Mitochondrion inner membrane</keyword>
<evidence type="ECO:0000256" key="7">
    <source>
        <dbReference type="ARBA" id="ARBA00022563"/>
    </source>
</evidence>
<dbReference type="EC" id="6.3.2.17" evidence="17"/>
<dbReference type="GO" id="GO:0005524">
    <property type="term" value="F:ATP binding"/>
    <property type="evidence" value="ECO:0007669"/>
    <property type="project" value="UniProtKB-KW"/>
</dbReference>
<keyword evidence="9 19" id="KW-0479">Metal-binding</keyword>
<comment type="similarity">
    <text evidence="5 17">Belongs to the folylpolyglutamate synthase family.</text>
</comment>
<keyword evidence="10 18" id="KW-0547">Nucleotide-binding</keyword>
<dbReference type="GO" id="GO:0005829">
    <property type="term" value="C:cytosol"/>
    <property type="evidence" value="ECO:0007669"/>
    <property type="project" value="TreeGrafter"/>
</dbReference>
<evidence type="ECO:0000313" key="20">
    <source>
        <dbReference type="EMBL" id="KAF9326734.1"/>
    </source>
</evidence>
<comment type="caution">
    <text evidence="20">The sequence shown here is derived from an EMBL/GenBank/DDBJ whole genome shotgun (WGS) entry which is preliminary data.</text>
</comment>
<evidence type="ECO:0000256" key="3">
    <source>
        <dbReference type="ARBA" id="ARBA00004496"/>
    </source>
</evidence>
<evidence type="ECO:0000256" key="5">
    <source>
        <dbReference type="ARBA" id="ARBA00008276"/>
    </source>
</evidence>
<evidence type="ECO:0000256" key="9">
    <source>
        <dbReference type="ARBA" id="ARBA00022723"/>
    </source>
</evidence>
<feature type="binding site" evidence="19">
    <location>
        <position position="188"/>
    </location>
    <ligand>
        <name>Mg(2+)</name>
        <dbReference type="ChEBI" id="CHEBI:18420"/>
        <label>1</label>
    </ligand>
</feature>
<reference evidence="20" key="1">
    <citation type="journal article" date="2020" name="Fungal Divers.">
        <title>Resolving the Mortierellaceae phylogeny through synthesis of multi-gene phylogenetics and phylogenomics.</title>
        <authorList>
            <person name="Vandepol N."/>
            <person name="Liber J."/>
            <person name="Desiro A."/>
            <person name="Na H."/>
            <person name="Kennedy M."/>
            <person name="Barry K."/>
            <person name="Grigoriev I.V."/>
            <person name="Miller A.N."/>
            <person name="O'Donnell K."/>
            <person name="Stajich J.E."/>
            <person name="Bonito G."/>
        </authorList>
    </citation>
    <scope>NUCLEOTIDE SEQUENCE</scope>
    <source>
        <strain evidence="20">NVP1</strain>
    </source>
</reference>
<dbReference type="GO" id="GO:0004326">
    <property type="term" value="F:tetrahydrofolylpolyglutamate synthase activity"/>
    <property type="evidence" value="ECO:0007669"/>
    <property type="project" value="UniProtKB-EC"/>
</dbReference>
<comment type="pathway">
    <text evidence="4 17">Cofactor biosynthesis; tetrahydrofolylpolyglutamate biosynthesis.</text>
</comment>
<dbReference type="SUPFAM" id="SSF53623">
    <property type="entry name" value="MurD-like peptide ligases, catalytic domain"/>
    <property type="match status" value="1"/>
</dbReference>
<keyword evidence="21" id="KW-1185">Reference proteome</keyword>
<feature type="binding site" evidence="18">
    <location>
        <position position="321"/>
    </location>
    <ligand>
        <name>ATP</name>
        <dbReference type="ChEBI" id="CHEBI:30616"/>
    </ligand>
</feature>
<proteinExistence type="inferred from homology"/>
<evidence type="ECO:0000256" key="12">
    <source>
        <dbReference type="ARBA" id="ARBA00022840"/>
    </source>
</evidence>
<keyword evidence="7 17" id="KW-0554">One-carbon metabolism</keyword>
<dbReference type="InterPro" id="IPR036615">
    <property type="entry name" value="Mur_ligase_C_dom_sf"/>
</dbReference>
<evidence type="ECO:0000256" key="1">
    <source>
        <dbReference type="ARBA" id="ARBA00004273"/>
    </source>
</evidence>
<evidence type="ECO:0000256" key="15">
    <source>
        <dbReference type="ARBA" id="ARBA00023136"/>
    </source>
</evidence>
<dbReference type="PANTHER" id="PTHR11136">
    <property type="entry name" value="FOLYLPOLYGLUTAMATE SYNTHASE-RELATED"/>
    <property type="match status" value="1"/>
</dbReference>
<keyword evidence="8 17" id="KW-0436">Ligase</keyword>
<keyword evidence="6" id="KW-0963">Cytoplasm</keyword>
<dbReference type="InterPro" id="IPR018109">
    <property type="entry name" value="Folylpolyglutamate_synth_CS"/>
</dbReference>
<keyword evidence="13 19" id="KW-0460">Magnesium</keyword>
<comment type="cofactor">
    <cofactor evidence="17">
        <name>a monovalent cation</name>
        <dbReference type="ChEBI" id="CHEBI:60242"/>
    </cofactor>
    <text evidence="17">A monovalent cation.</text>
</comment>
<dbReference type="Gene3D" id="3.40.1190.10">
    <property type="entry name" value="Mur-like, catalytic domain"/>
    <property type="match status" value="1"/>
</dbReference>
<dbReference type="InterPro" id="IPR036565">
    <property type="entry name" value="Mur-like_cat_sf"/>
</dbReference>
<feature type="binding site" evidence="19">
    <location>
        <position position="93"/>
    </location>
    <ligand>
        <name>Mg(2+)</name>
        <dbReference type="ChEBI" id="CHEBI:18420"/>
        <label>1</label>
    </ligand>
</feature>
<comment type="subcellular location">
    <subcellularLocation>
        <location evidence="3">Cytoplasm</location>
    </subcellularLocation>
    <subcellularLocation>
        <location evidence="1">Mitochondrion inner membrane</location>
    </subcellularLocation>
    <subcellularLocation>
        <location evidence="2">Mitochondrion matrix</location>
    </subcellularLocation>
</comment>
<dbReference type="Gene3D" id="3.90.190.20">
    <property type="entry name" value="Mur ligase, C-terminal domain"/>
    <property type="match status" value="1"/>
</dbReference>
<evidence type="ECO:0000256" key="17">
    <source>
        <dbReference type="PIRNR" id="PIRNR038895"/>
    </source>
</evidence>
<dbReference type="SUPFAM" id="SSF53244">
    <property type="entry name" value="MurD-like peptide ligases, peptide-binding domain"/>
    <property type="match status" value="1"/>
</dbReference>
<evidence type="ECO:0000256" key="8">
    <source>
        <dbReference type="ARBA" id="ARBA00022598"/>
    </source>
</evidence>
<name>A0A9P5SHZ9_9FUNG</name>
<comment type="function">
    <text evidence="17">Catalyzes conversion of folates to polyglutamate derivatives allowing concentration of folate compounds in the cell and the intracellular retention of these cofactors, which are important substrates for most of the folate-dependent enzymes that are involved in one-carbon transfer reactions involved in purine, pyrimidine and amino acid synthesis.</text>
</comment>